<feature type="transmembrane region" description="Helical" evidence="1">
    <location>
        <begin position="868"/>
        <end position="887"/>
    </location>
</feature>
<sequence>MKITEVSIKRPTIVVVVFTILTLLGVMSYKSLNYELLPKFSSPIVTIATVYPGASPNEVESTITKKIEDAIASMEKIKKITSKSSESLSVITVELNNDANVDIALQDAQRKVNAILADLPGDAKPPSLNKFSLDDLPIMTLSATAKMDDKKFYDLVDKKLQPLLSRLPGVAQVSLIGGQEREIQVNVDPAKLQAYGMSVLQVRQAVTNANMDFPTGKVKTANEQILIRLAGKYKNVDQLRNLVLKTTAEGTQIRLQDVADVQDAQKDAERIARVDGVNAIALQVQKQTDANAVTVSKEMKKAIAQVEKDYAVNDLKILVANDSSDFTLESADSVIHDLILAVVLVAIVMLLFLHSIRSAIFVMISIPASLIATFIGMKLMGFSLNLMSLLGLSLVVGILVDDAIVVLENIYRHMEMGKNRVRAAFDGVKEIGFTVTSITLVIVVVFLPISLTNELVSKILREFCVVVMISTMLSLLSSFMIVPLLSSRFGKLEHITGKNIFEKFILWFEKQLTRFTQWMTGILKWALVHKAITLIVAIGLLFASFMLVGKGYIGGEFIPKGDRGQFIVMLEMPKDASVQTSNQATRKAEQYLSKKAEVERLITTVGQTSEDGFGTSQSTAYKSEITVMMVPLEKRTEGSDIYAAKVKKELKALLPGVKVKTTDVSIMGTAERAPVELIVMGSELDSVMNFAKKAMDTLKTISGTSEVKLSVEEGNPEINVQVDRDKMAALGLTLDMVGGTMQTAFSGTADDSKVKFRQGDYEYDINIRFDDFNKKNIQDVANIQFVNDKGQLIKLSQFASVVEGSGPSHLERRDKNTSVSVQSQVMGRPSGTVTQEFAAKLAKMEKPAGINFVFGGDAENQGDSFGTLGAALLISIVMVYLIMVALYDNYIYPFVVLFSIPLAIIGALLALALTNNTLNIFTILGMIMLIGLVAKNAIILVDFTNQMKEQGQTTYDALIHANNARLRPILMTTIAMVIGMLPIAMATGGVASTKNGLAWVIIGGLISSMFLTLIVVPVVYMVVDKIMAKFGMGKLSTKRYIRQRMVASYEEIPLHDMHNN</sequence>
<dbReference type="InterPro" id="IPR027463">
    <property type="entry name" value="AcrB_DN_DC_subdom"/>
</dbReference>
<dbReference type="Gene3D" id="1.20.1640.10">
    <property type="entry name" value="Multidrug efflux transporter AcrB transmembrane domain"/>
    <property type="match status" value="2"/>
</dbReference>
<feature type="transmembrane region" description="Helical" evidence="1">
    <location>
        <begin position="997"/>
        <end position="1023"/>
    </location>
</feature>
<keyword evidence="1" id="KW-0472">Membrane</keyword>
<feature type="transmembrane region" description="Helical" evidence="1">
    <location>
        <begin position="894"/>
        <end position="914"/>
    </location>
</feature>
<organism evidence="3 4">
    <name type="scientific">Chitinophaga qingshengii</name>
    <dbReference type="NCBI Taxonomy" id="1569794"/>
    <lineage>
        <taxon>Bacteria</taxon>
        <taxon>Pseudomonadati</taxon>
        <taxon>Bacteroidota</taxon>
        <taxon>Chitinophagia</taxon>
        <taxon>Chitinophagales</taxon>
        <taxon>Chitinophagaceae</taxon>
        <taxon>Chitinophaga</taxon>
    </lineage>
</organism>
<evidence type="ECO:0000313" key="4">
    <source>
        <dbReference type="Proteomes" id="UP000659124"/>
    </source>
</evidence>
<dbReference type="Pfam" id="PF00873">
    <property type="entry name" value="ACR_tran"/>
    <property type="match status" value="1"/>
</dbReference>
<dbReference type="InterPro" id="IPR000731">
    <property type="entry name" value="SSD"/>
</dbReference>
<dbReference type="Gene3D" id="3.30.70.1440">
    <property type="entry name" value="Multidrug efflux transporter AcrB pore domain"/>
    <property type="match status" value="1"/>
</dbReference>
<feature type="transmembrane region" description="Helical" evidence="1">
    <location>
        <begin position="334"/>
        <end position="353"/>
    </location>
</feature>
<dbReference type="PANTHER" id="PTHR32063">
    <property type="match status" value="1"/>
</dbReference>
<feature type="transmembrane region" description="Helical" evidence="1">
    <location>
        <begin position="386"/>
        <end position="410"/>
    </location>
</feature>
<proteinExistence type="predicted"/>
<dbReference type="PRINTS" id="PR00702">
    <property type="entry name" value="ACRIFLAVINRP"/>
</dbReference>
<evidence type="ECO:0000313" key="3">
    <source>
        <dbReference type="EMBL" id="MBC9931531.1"/>
    </source>
</evidence>
<dbReference type="Gene3D" id="3.30.70.1430">
    <property type="entry name" value="Multidrug efflux transporter AcrB pore domain"/>
    <property type="match status" value="2"/>
</dbReference>
<keyword evidence="1" id="KW-1133">Transmembrane helix</keyword>
<feature type="transmembrane region" description="Helical" evidence="1">
    <location>
        <begin position="360"/>
        <end position="380"/>
    </location>
</feature>
<feature type="transmembrane region" description="Helical" evidence="1">
    <location>
        <begin position="531"/>
        <end position="553"/>
    </location>
</feature>
<comment type="caution">
    <text evidence="3">The sequence shown here is derived from an EMBL/GenBank/DDBJ whole genome shotgun (WGS) entry which is preliminary data.</text>
</comment>
<keyword evidence="4" id="KW-1185">Reference proteome</keyword>
<dbReference type="Gene3D" id="3.30.2090.10">
    <property type="entry name" value="Multidrug efflux transporter AcrB TolC docking domain, DN and DC subdomains"/>
    <property type="match status" value="2"/>
</dbReference>
<dbReference type="SUPFAM" id="SSF82714">
    <property type="entry name" value="Multidrug efflux transporter AcrB TolC docking domain, DN and DC subdomains"/>
    <property type="match status" value="2"/>
</dbReference>
<dbReference type="SUPFAM" id="SSF82693">
    <property type="entry name" value="Multidrug efflux transporter AcrB pore domain, PN1, PN2, PC1 and PC2 subdomains"/>
    <property type="match status" value="3"/>
</dbReference>
<feature type="transmembrane region" description="Helical" evidence="1">
    <location>
        <begin position="920"/>
        <end position="941"/>
    </location>
</feature>
<dbReference type="InterPro" id="IPR001036">
    <property type="entry name" value="Acrflvin-R"/>
</dbReference>
<dbReference type="Gene3D" id="3.30.70.1320">
    <property type="entry name" value="Multidrug efflux transporter AcrB pore domain like"/>
    <property type="match status" value="1"/>
</dbReference>
<reference evidence="3 4" key="1">
    <citation type="submission" date="2020-09" db="EMBL/GenBank/DDBJ databases">
        <title>Genome sequences of type strains of Chitinophaga qingshengii and Chitinophaga varians.</title>
        <authorList>
            <person name="Kittiwongwattana C."/>
        </authorList>
    </citation>
    <scope>NUCLEOTIDE SEQUENCE [LARGE SCALE GENOMIC DNA]</scope>
    <source>
        <strain evidence="3 4">JCM 30026</strain>
    </source>
</reference>
<evidence type="ECO:0000259" key="2">
    <source>
        <dbReference type="PROSITE" id="PS50156"/>
    </source>
</evidence>
<evidence type="ECO:0000256" key="1">
    <source>
        <dbReference type="SAM" id="Phobius"/>
    </source>
</evidence>
<feature type="transmembrane region" description="Helical" evidence="1">
    <location>
        <begin position="969"/>
        <end position="991"/>
    </location>
</feature>
<dbReference type="EMBL" id="JACVFC010000001">
    <property type="protein sequence ID" value="MBC9931531.1"/>
    <property type="molecule type" value="Genomic_DNA"/>
</dbReference>
<dbReference type="SUPFAM" id="SSF82866">
    <property type="entry name" value="Multidrug efflux transporter AcrB transmembrane domain"/>
    <property type="match status" value="2"/>
</dbReference>
<dbReference type="RefSeq" id="WP_188088548.1">
    <property type="nucleotide sequence ID" value="NZ_JACVFC010000001.1"/>
</dbReference>
<feature type="transmembrane region" description="Helical" evidence="1">
    <location>
        <begin position="12"/>
        <end position="29"/>
    </location>
</feature>
<feature type="transmembrane region" description="Helical" evidence="1">
    <location>
        <begin position="463"/>
        <end position="485"/>
    </location>
</feature>
<dbReference type="PANTHER" id="PTHR32063:SF0">
    <property type="entry name" value="SWARMING MOTILITY PROTEIN SWRC"/>
    <property type="match status" value="1"/>
</dbReference>
<dbReference type="Proteomes" id="UP000659124">
    <property type="component" value="Unassembled WGS sequence"/>
</dbReference>
<feature type="domain" description="SSD" evidence="2">
    <location>
        <begin position="371"/>
        <end position="488"/>
    </location>
</feature>
<keyword evidence="1" id="KW-0812">Transmembrane</keyword>
<dbReference type="PROSITE" id="PS50156">
    <property type="entry name" value="SSD"/>
    <property type="match status" value="1"/>
</dbReference>
<feature type="transmembrane region" description="Helical" evidence="1">
    <location>
        <begin position="431"/>
        <end position="451"/>
    </location>
</feature>
<protein>
    <submittedName>
        <fullName evidence="3">Efflux RND transporter permease subunit</fullName>
    </submittedName>
</protein>
<gene>
    <name evidence="3" type="ORF">ICL07_14185</name>
</gene>
<name>A0ABR7TM11_9BACT</name>
<accession>A0ABR7TM11</accession>